<feature type="transmembrane region" description="Helical" evidence="1">
    <location>
        <begin position="136"/>
        <end position="158"/>
    </location>
</feature>
<dbReference type="Proteomes" id="UP001185092">
    <property type="component" value="Unassembled WGS sequence"/>
</dbReference>
<proteinExistence type="predicted"/>
<protein>
    <submittedName>
        <fullName evidence="2">Uncharacterized protein</fullName>
    </submittedName>
</protein>
<name>A0AAE4BT97_9BACT</name>
<dbReference type="AlphaFoldDB" id="A0AAE4BT97"/>
<evidence type="ECO:0000313" key="2">
    <source>
        <dbReference type="EMBL" id="MDR6240566.1"/>
    </source>
</evidence>
<accession>A0AAE4BT97</accession>
<evidence type="ECO:0000313" key="3">
    <source>
        <dbReference type="Proteomes" id="UP001185092"/>
    </source>
</evidence>
<comment type="caution">
    <text evidence="2">The sequence shown here is derived from an EMBL/GenBank/DDBJ whole genome shotgun (WGS) entry which is preliminary data.</text>
</comment>
<keyword evidence="1" id="KW-0812">Transmembrane</keyword>
<feature type="transmembrane region" description="Helical" evidence="1">
    <location>
        <begin position="55"/>
        <end position="77"/>
    </location>
</feature>
<keyword evidence="1" id="KW-1133">Transmembrane helix</keyword>
<dbReference type="EMBL" id="JAVDQD010000005">
    <property type="protein sequence ID" value="MDR6240566.1"/>
    <property type="molecule type" value="Genomic_DNA"/>
</dbReference>
<gene>
    <name evidence="2" type="ORF">HNQ88_003642</name>
</gene>
<evidence type="ECO:0000256" key="1">
    <source>
        <dbReference type="SAM" id="Phobius"/>
    </source>
</evidence>
<reference evidence="2" key="1">
    <citation type="submission" date="2023-07" db="EMBL/GenBank/DDBJ databases">
        <title>Genomic Encyclopedia of Type Strains, Phase IV (KMG-IV): sequencing the most valuable type-strain genomes for metagenomic binning, comparative biology and taxonomic classification.</title>
        <authorList>
            <person name="Goeker M."/>
        </authorList>
    </citation>
    <scope>NUCLEOTIDE SEQUENCE</scope>
    <source>
        <strain evidence="2">DSM 26174</strain>
    </source>
</reference>
<sequence>MKREYLLAALALVASLYIYTLYRSEATVVNHVFSILGFDEGKKFLMNFKMPLNDWLVYSLPGGLWVFAVTIISKGLFLNIMEIKLKVCYLPIVYAVILEFLQLSGITNGTFDYNDIVATLMFGGMALLLKGKPKEVLIFSTLDLRTITTIGGYFIVFLSDTIG</sequence>
<keyword evidence="3" id="KW-1185">Reference proteome</keyword>
<keyword evidence="1" id="KW-0472">Membrane</keyword>
<dbReference type="RefSeq" id="WP_309940594.1">
    <property type="nucleotide sequence ID" value="NZ_AP025306.1"/>
</dbReference>
<feature type="transmembrane region" description="Helical" evidence="1">
    <location>
        <begin position="89"/>
        <end position="107"/>
    </location>
</feature>
<organism evidence="2 3">
    <name type="scientific">Aureibacter tunicatorum</name>
    <dbReference type="NCBI Taxonomy" id="866807"/>
    <lineage>
        <taxon>Bacteria</taxon>
        <taxon>Pseudomonadati</taxon>
        <taxon>Bacteroidota</taxon>
        <taxon>Cytophagia</taxon>
        <taxon>Cytophagales</taxon>
        <taxon>Persicobacteraceae</taxon>
        <taxon>Aureibacter</taxon>
    </lineage>
</organism>